<dbReference type="InterPro" id="IPR050739">
    <property type="entry name" value="MFP"/>
</dbReference>
<evidence type="ECO:0008006" key="2">
    <source>
        <dbReference type="Google" id="ProtNLM"/>
    </source>
</evidence>
<dbReference type="PANTHER" id="PTHR30386">
    <property type="entry name" value="MEMBRANE FUSION SUBUNIT OF EMRAB-TOLC MULTIDRUG EFFLUX PUMP"/>
    <property type="match status" value="1"/>
</dbReference>
<name>X1UBU9_9ZZZZ</name>
<accession>X1UBU9</accession>
<proteinExistence type="predicted"/>
<protein>
    <recommendedName>
        <fullName evidence="2">RND efflux pump membrane fusion protein barrel-sandwich domain-containing protein</fullName>
    </recommendedName>
</protein>
<dbReference type="AlphaFoldDB" id="X1UBU9"/>
<comment type="caution">
    <text evidence="1">The sequence shown here is derived from an EMBL/GenBank/DDBJ whole genome shotgun (WGS) entry which is preliminary data.</text>
</comment>
<organism evidence="1">
    <name type="scientific">marine sediment metagenome</name>
    <dbReference type="NCBI Taxonomy" id="412755"/>
    <lineage>
        <taxon>unclassified sequences</taxon>
        <taxon>metagenomes</taxon>
        <taxon>ecological metagenomes</taxon>
    </lineage>
</organism>
<evidence type="ECO:0000313" key="1">
    <source>
        <dbReference type="EMBL" id="GAJ14973.1"/>
    </source>
</evidence>
<dbReference type="EMBL" id="BARW01029980">
    <property type="protein sequence ID" value="GAJ14973.1"/>
    <property type="molecule type" value="Genomic_DNA"/>
</dbReference>
<sequence>MRRRQTGLYKAGLISEKEYDDLTFSRNKANQEKVRFISESKRAWQEDYTAYLDRKRILTTQIQQTEEQIRRSMITAPVSGSLEEFSGIFPGSVLQAGETIGVISPDSKLIAEMYMQSRNIAYLSTGQEVIMQ</sequence>
<reference evidence="1" key="1">
    <citation type="journal article" date="2014" name="Front. Microbiol.">
        <title>High frequency of phylogenetically diverse reductive dehalogenase-homologous genes in deep subseafloor sedimentary metagenomes.</title>
        <authorList>
            <person name="Kawai M."/>
            <person name="Futagami T."/>
            <person name="Toyoda A."/>
            <person name="Takaki Y."/>
            <person name="Nishi S."/>
            <person name="Hori S."/>
            <person name="Arai W."/>
            <person name="Tsubouchi T."/>
            <person name="Morono Y."/>
            <person name="Uchiyama I."/>
            <person name="Ito T."/>
            <person name="Fujiyama A."/>
            <person name="Inagaki F."/>
            <person name="Takami H."/>
        </authorList>
    </citation>
    <scope>NUCLEOTIDE SEQUENCE</scope>
    <source>
        <strain evidence="1">Expedition CK06-06</strain>
    </source>
</reference>
<gene>
    <name evidence="1" type="ORF">S12H4_48048</name>
</gene>
<feature type="non-terminal residue" evidence="1">
    <location>
        <position position="132"/>
    </location>
</feature>